<comment type="similarity">
    <text evidence="3">Belongs to the ribonuclease III family.</text>
</comment>
<keyword evidence="12 15" id="KW-0378">Hydrolase</keyword>
<sequence>MGLMKCIRSNRVDREVKLSGQEHLYKQVQKLEEKIGYCFRNKEYALNALIHSSYVNENHLDAELKNNERLEFLGDAILDFVMGLMLYNNHPEMSEGEMSKTRALIVCEASLAECARSLGLGELMFLGKGEDANGGRNRSSILSDCLEALIGSIYLDGGMDEAEGFIMSLLGETYQKAVNGELFMDYKTRLQEELQKSGDTKIQYKLLEATGPDHDKLFKMAVYAENRLLGTGYGKSKKEAEQEAAKQALESMNLL</sequence>
<dbReference type="Gene3D" id="1.10.1520.10">
    <property type="entry name" value="Ribonuclease III domain"/>
    <property type="match status" value="1"/>
</dbReference>
<comment type="function">
    <text evidence="15">Digests double-stranded RNA. Involved in the processing of primary rRNA transcript to yield the immediate precursors to the large and small rRNAs (23S and 16S). Processes some mRNAs, and tRNAs when they are encoded in the rRNA operon. Processes pre-crRNA and tracrRNA of type II CRISPR loci if present in the organism.</text>
</comment>
<evidence type="ECO:0000256" key="14">
    <source>
        <dbReference type="ARBA" id="ARBA00022884"/>
    </source>
</evidence>
<dbReference type="GO" id="GO:0006364">
    <property type="term" value="P:rRNA processing"/>
    <property type="evidence" value="ECO:0007669"/>
    <property type="project" value="UniProtKB-UniRule"/>
</dbReference>
<dbReference type="Gene3D" id="3.30.160.20">
    <property type="match status" value="1"/>
</dbReference>
<dbReference type="InterPro" id="IPR000999">
    <property type="entry name" value="RNase_III_dom"/>
</dbReference>
<reference evidence="18 19" key="1">
    <citation type="submission" date="2016-11" db="EMBL/GenBank/DDBJ databases">
        <authorList>
            <person name="Varghese N."/>
            <person name="Submissions S."/>
        </authorList>
    </citation>
    <scope>NUCLEOTIDE SEQUENCE [LARGE SCALE GENOMIC DNA]</scope>
    <source>
        <strain evidence="18 19">DSM 19027</strain>
    </source>
</reference>
<dbReference type="GO" id="GO:0046872">
    <property type="term" value="F:metal ion binding"/>
    <property type="evidence" value="ECO:0007669"/>
    <property type="project" value="UniProtKB-KW"/>
</dbReference>
<evidence type="ECO:0000259" key="17">
    <source>
        <dbReference type="PROSITE" id="PS50142"/>
    </source>
</evidence>
<keyword evidence="15" id="KW-0699">rRNA-binding</keyword>
<dbReference type="CDD" id="cd10845">
    <property type="entry name" value="DSRM_RNAse_III_family"/>
    <property type="match status" value="1"/>
</dbReference>
<dbReference type="InterPro" id="IPR036389">
    <property type="entry name" value="RNase_III_sf"/>
</dbReference>
<dbReference type="PROSITE" id="PS00517">
    <property type="entry name" value="RNASE_3_1"/>
    <property type="match status" value="1"/>
</dbReference>
<keyword evidence="7 15" id="KW-0507">mRNA processing</keyword>
<organism evidence="18 19">
    <name type="scientific">Thermoclostridium caenicola</name>
    <dbReference type="NCBI Taxonomy" id="659425"/>
    <lineage>
        <taxon>Bacteria</taxon>
        <taxon>Bacillati</taxon>
        <taxon>Bacillota</taxon>
        <taxon>Clostridia</taxon>
        <taxon>Eubacteriales</taxon>
        <taxon>Oscillospiraceae</taxon>
        <taxon>Thermoclostridium</taxon>
    </lineage>
</organism>
<dbReference type="InterPro" id="IPR014720">
    <property type="entry name" value="dsRBD_dom"/>
</dbReference>
<name>A0A1M6FTH2_9FIRM</name>
<dbReference type="SMART" id="SM00358">
    <property type="entry name" value="DSRM"/>
    <property type="match status" value="1"/>
</dbReference>
<keyword evidence="19" id="KW-1185">Reference proteome</keyword>
<feature type="binding site" evidence="15">
    <location>
        <position position="147"/>
    </location>
    <ligand>
        <name>Mg(2+)</name>
        <dbReference type="ChEBI" id="CHEBI:18420"/>
    </ligand>
</feature>
<evidence type="ECO:0000259" key="16">
    <source>
        <dbReference type="PROSITE" id="PS50137"/>
    </source>
</evidence>
<evidence type="ECO:0000256" key="13">
    <source>
        <dbReference type="ARBA" id="ARBA00022842"/>
    </source>
</evidence>
<evidence type="ECO:0000256" key="9">
    <source>
        <dbReference type="ARBA" id="ARBA00022722"/>
    </source>
</evidence>
<proteinExistence type="inferred from homology"/>
<feature type="binding site" evidence="15">
    <location>
        <position position="144"/>
    </location>
    <ligand>
        <name>Mg(2+)</name>
        <dbReference type="ChEBI" id="CHEBI:18420"/>
    </ligand>
</feature>
<evidence type="ECO:0000313" key="18">
    <source>
        <dbReference type="EMBL" id="SHJ00977.1"/>
    </source>
</evidence>
<evidence type="ECO:0000256" key="5">
    <source>
        <dbReference type="ARBA" id="ARBA00022490"/>
    </source>
</evidence>
<evidence type="ECO:0000256" key="2">
    <source>
        <dbReference type="ARBA" id="ARBA00004496"/>
    </source>
</evidence>
<dbReference type="GO" id="GO:0006397">
    <property type="term" value="P:mRNA processing"/>
    <property type="evidence" value="ECO:0007669"/>
    <property type="project" value="UniProtKB-UniRule"/>
</dbReference>
<dbReference type="PANTHER" id="PTHR11207">
    <property type="entry name" value="RIBONUCLEASE III"/>
    <property type="match status" value="1"/>
</dbReference>
<dbReference type="HAMAP" id="MF_00104">
    <property type="entry name" value="RNase_III"/>
    <property type="match status" value="1"/>
</dbReference>
<dbReference type="GO" id="GO:0004525">
    <property type="term" value="F:ribonuclease III activity"/>
    <property type="evidence" value="ECO:0007669"/>
    <property type="project" value="UniProtKB-UniRule"/>
</dbReference>
<dbReference type="FunFam" id="1.10.1520.10:FF:000001">
    <property type="entry name" value="Ribonuclease 3"/>
    <property type="match status" value="1"/>
</dbReference>
<comment type="subunit">
    <text evidence="4 15">Homodimer.</text>
</comment>
<keyword evidence="13 15" id="KW-0460">Magnesium</keyword>
<keyword evidence="11 15" id="KW-0255">Endonuclease</keyword>
<evidence type="ECO:0000313" key="19">
    <source>
        <dbReference type="Proteomes" id="UP000324781"/>
    </source>
</evidence>
<dbReference type="AlphaFoldDB" id="A0A1M6FTH2"/>
<dbReference type="GO" id="GO:0005737">
    <property type="term" value="C:cytoplasm"/>
    <property type="evidence" value="ECO:0007669"/>
    <property type="project" value="UniProtKB-SubCell"/>
</dbReference>
<keyword evidence="5 15" id="KW-0963">Cytoplasm</keyword>
<dbReference type="GO" id="GO:0008033">
    <property type="term" value="P:tRNA processing"/>
    <property type="evidence" value="ECO:0007669"/>
    <property type="project" value="UniProtKB-KW"/>
</dbReference>
<keyword evidence="14 15" id="KW-0694">RNA-binding</keyword>
<accession>A0A1M6FTH2</accession>
<evidence type="ECO:0000256" key="3">
    <source>
        <dbReference type="ARBA" id="ARBA00010183"/>
    </source>
</evidence>
<keyword evidence="10 15" id="KW-0479">Metal-binding</keyword>
<feature type="domain" description="DRBM" evidence="16">
    <location>
        <begin position="185"/>
        <end position="254"/>
    </location>
</feature>
<comment type="catalytic activity">
    <reaction evidence="1 15">
        <text>Endonucleolytic cleavage to 5'-phosphomonoester.</text>
        <dbReference type="EC" id="3.1.26.3"/>
    </reaction>
</comment>
<dbReference type="NCBIfam" id="TIGR02191">
    <property type="entry name" value="RNaseIII"/>
    <property type="match status" value="1"/>
</dbReference>
<dbReference type="GO" id="GO:0003725">
    <property type="term" value="F:double-stranded RNA binding"/>
    <property type="evidence" value="ECO:0007669"/>
    <property type="project" value="TreeGrafter"/>
</dbReference>
<dbReference type="EC" id="3.1.26.3" evidence="15"/>
<keyword evidence="8 15" id="KW-0819">tRNA processing</keyword>
<dbReference type="GO" id="GO:0019843">
    <property type="term" value="F:rRNA binding"/>
    <property type="evidence" value="ECO:0007669"/>
    <property type="project" value="UniProtKB-KW"/>
</dbReference>
<evidence type="ECO:0000256" key="12">
    <source>
        <dbReference type="ARBA" id="ARBA00022801"/>
    </source>
</evidence>
<comment type="cofactor">
    <cofactor evidence="15">
        <name>Mg(2+)</name>
        <dbReference type="ChEBI" id="CHEBI:18420"/>
    </cofactor>
</comment>
<dbReference type="SUPFAM" id="SSF69065">
    <property type="entry name" value="RNase III domain-like"/>
    <property type="match status" value="1"/>
</dbReference>
<comment type="subcellular location">
    <subcellularLocation>
        <location evidence="2 15">Cytoplasm</location>
    </subcellularLocation>
</comment>
<evidence type="ECO:0000256" key="1">
    <source>
        <dbReference type="ARBA" id="ARBA00000109"/>
    </source>
</evidence>
<dbReference type="Pfam" id="PF14622">
    <property type="entry name" value="Ribonucleas_3_3"/>
    <property type="match status" value="1"/>
</dbReference>
<keyword evidence="9 15" id="KW-0540">Nuclease</keyword>
<evidence type="ECO:0000256" key="11">
    <source>
        <dbReference type="ARBA" id="ARBA00022759"/>
    </source>
</evidence>
<evidence type="ECO:0000256" key="6">
    <source>
        <dbReference type="ARBA" id="ARBA00022552"/>
    </source>
</evidence>
<dbReference type="FunFam" id="3.30.160.20:FF:000003">
    <property type="entry name" value="Ribonuclease 3"/>
    <property type="match status" value="1"/>
</dbReference>
<dbReference type="CDD" id="cd00593">
    <property type="entry name" value="RIBOc"/>
    <property type="match status" value="1"/>
</dbReference>
<feature type="active site" evidence="15">
    <location>
        <position position="75"/>
    </location>
</feature>
<gene>
    <name evidence="15" type="primary">rnc</name>
    <name evidence="18" type="ORF">SAMN05444373_101924</name>
</gene>
<dbReference type="GO" id="GO:0042802">
    <property type="term" value="F:identical protein binding"/>
    <property type="evidence" value="ECO:0007669"/>
    <property type="project" value="UniProtKB-ARBA"/>
</dbReference>
<dbReference type="PROSITE" id="PS50142">
    <property type="entry name" value="RNASE_3_2"/>
    <property type="match status" value="1"/>
</dbReference>
<dbReference type="Proteomes" id="UP000324781">
    <property type="component" value="Unassembled WGS sequence"/>
</dbReference>
<dbReference type="SUPFAM" id="SSF54768">
    <property type="entry name" value="dsRNA-binding domain-like"/>
    <property type="match status" value="1"/>
</dbReference>
<feature type="active site" evidence="15">
    <location>
        <position position="147"/>
    </location>
</feature>
<evidence type="ECO:0000256" key="7">
    <source>
        <dbReference type="ARBA" id="ARBA00022664"/>
    </source>
</evidence>
<evidence type="ECO:0000256" key="8">
    <source>
        <dbReference type="ARBA" id="ARBA00022694"/>
    </source>
</evidence>
<evidence type="ECO:0000256" key="4">
    <source>
        <dbReference type="ARBA" id="ARBA00011738"/>
    </source>
</evidence>
<keyword evidence="6 15" id="KW-0698">rRNA processing</keyword>
<evidence type="ECO:0000256" key="15">
    <source>
        <dbReference type="HAMAP-Rule" id="MF_00104"/>
    </source>
</evidence>
<dbReference type="PANTHER" id="PTHR11207:SF0">
    <property type="entry name" value="RIBONUCLEASE 3"/>
    <property type="match status" value="1"/>
</dbReference>
<feature type="domain" description="RNase III" evidence="17">
    <location>
        <begin position="28"/>
        <end position="158"/>
    </location>
</feature>
<dbReference type="EMBL" id="FQZP01000019">
    <property type="protein sequence ID" value="SHJ00977.1"/>
    <property type="molecule type" value="Genomic_DNA"/>
</dbReference>
<dbReference type="PROSITE" id="PS50137">
    <property type="entry name" value="DS_RBD"/>
    <property type="match status" value="1"/>
</dbReference>
<dbReference type="InterPro" id="IPR011907">
    <property type="entry name" value="RNase_III"/>
</dbReference>
<dbReference type="GO" id="GO:0010468">
    <property type="term" value="P:regulation of gene expression"/>
    <property type="evidence" value="ECO:0007669"/>
    <property type="project" value="TreeGrafter"/>
</dbReference>
<feature type="binding site" evidence="15">
    <location>
        <position position="71"/>
    </location>
    <ligand>
        <name>Mg(2+)</name>
        <dbReference type="ChEBI" id="CHEBI:18420"/>
    </ligand>
</feature>
<evidence type="ECO:0000256" key="10">
    <source>
        <dbReference type="ARBA" id="ARBA00022723"/>
    </source>
</evidence>
<protein>
    <recommendedName>
        <fullName evidence="15">Ribonuclease 3</fullName>
        <ecNumber evidence="15">3.1.26.3</ecNumber>
    </recommendedName>
    <alternativeName>
        <fullName evidence="15">Ribonuclease III</fullName>
        <shortName evidence="15">RNase III</shortName>
    </alternativeName>
</protein>
<dbReference type="SMART" id="SM00535">
    <property type="entry name" value="RIBOc"/>
    <property type="match status" value="1"/>
</dbReference>
<dbReference type="Pfam" id="PF00035">
    <property type="entry name" value="dsrm"/>
    <property type="match status" value="1"/>
</dbReference>